<dbReference type="GeneTree" id="ENSGT00640000091565"/>
<name>A0A2I3GJX9_NOMLE</name>
<sequence length="94" mass="9985">VRAPSRGAGCCGLSGGRWSGGRWLAGTAQPRCLWAGGAGQRFMVPGGTMKSLKKDSRLRITPTRLLEAAESVKGWHAGGRIPGLVEVQKNQERV</sequence>
<dbReference type="Ensembl" id="ENSNLET00000041520.1">
    <property type="protein sequence ID" value="ENSNLEP00000031624.1"/>
    <property type="gene ID" value="ENSNLEG00000007738.3"/>
</dbReference>
<organism evidence="1 2">
    <name type="scientific">Nomascus leucogenys</name>
    <name type="common">Northern white-cheeked gibbon</name>
    <name type="synonym">Hylobates leucogenys</name>
    <dbReference type="NCBI Taxonomy" id="61853"/>
    <lineage>
        <taxon>Eukaryota</taxon>
        <taxon>Metazoa</taxon>
        <taxon>Chordata</taxon>
        <taxon>Craniata</taxon>
        <taxon>Vertebrata</taxon>
        <taxon>Euteleostomi</taxon>
        <taxon>Mammalia</taxon>
        <taxon>Eutheria</taxon>
        <taxon>Euarchontoglires</taxon>
        <taxon>Primates</taxon>
        <taxon>Haplorrhini</taxon>
        <taxon>Catarrhini</taxon>
        <taxon>Hylobatidae</taxon>
        <taxon>Nomascus</taxon>
    </lineage>
</organism>
<evidence type="ECO:0000313" key="2">
    <source>
        <dbReference type="Proteomes" id="UP000001073"/>
    </source>
</evidence>
<dbReference type="EMBL" id="ADFV01070073">
    <property type="status" value="NOT_ANNOTATED_CDS"/>
    <property type="molecule type" value="Genomic_DNA"/>
</dbReference>
<reference evidence="1" key="3">
    <citation type="submission" date="2025-09" db="UniProtKB">
        <authorList>
            <consortium name="Ensembl"/>
        </authorList>
    </citation>
    <scope>IDENTIFICATION</scope>
</reference>
<proteinExistence type="predicted"/>
<dbReference type="EMBL" id="ADFV01070075">
    <property type="status" value="NOT_ANNOTATED_CDS"/>
    <property type="molecule type" value="Genomic_DNA"/>
</dbReference>
<keyword evidence="2" id="KW-1185">Reference proteome</keyword>
<accession>A0A2I3GJX9</accession>
<reference evidence="1 2" key="1">
    <citation type="submission" date="2012-10" db="EMBL/GenBank/DDBJ databases">
        <authorList>
            <consortium name="Gibbon Genome Sequencing Consortium"/>
        </authorList>
    </citation>
    <scope>NUCLEOTIDE SEQUENCE [LARGE SCALE GENOMIC DNA]</scope>
</reference>
<dbReference type="AlphaFoldDB" id="A0A2I3GJX9"/>
<protein>
    <submittedName>
        <fullName evidence="1">MYCBP associated protein</fullName>
    </submittedName>
</protein>
<reference evidence="1" key="2">
    <citation type="submission" date="2025-08" db="UniProtKB">
        <authorList>
            <consortium name="Ensembl"/>
        </authorList>
    </citation>
    <scope>IDENTIFICATION</scope>
</reference>
<dbReference type="EMBL" id="ADFV01070074">
    <property type="status" value="NOT_ANNOTATED_CDS"/>
    <property type="molecule type" value="Genomic_DNA"/>
</dbReference>
<evidence type="ECO:0000313" key="1">
    <source>
        <dbReference type="Ensembl" id="ENSNLEP00000031624.1"/>
    </source>
</evidence>
<gene>
    <name evidence="1" type="primary">MYCBPAP</name>
</gene>
<dbReference type="Proteomes" id="UP000001073">
    <property type="component" value="Chromosome 14"/>
</dbReference>